<evidence type="ECO:0000313" key="1">
    <source>
        <dbReference type="EMBL" id="RLM69935.1"/>
    </source>
</evidence>
<sequence>MRKHVGAKKGYYGSFIVAQLVMAKSGAMADGDVKDARDRDMIKHVKDSIMAESWLHQGGFRERDASEGDVLQERHAAVPECNGFSVQWEGWDQKLRVKGPPVAYKSLDICNDRGTSSLEKTIEKVSTNEP</sequence>
<dbReference type="Proteomes" id="UP000275267">
    <property type="component" value="Unassembled WGS sequence"/>
</dbReference>
<name>A0A3L6Q1T0_PANMI</name>
<dbReference type="AlphaFoldDB" id="A0A3L6Q1T0"/>
<comment type="caution">
    <text evidence="1">The sequence shown here is derived from an EMBL/GenBank/DDBJ whole genome shotgun (WGS) entry which is preliminary data.</text>
</comment>
<protein>
    <submittedName>
        <fullName evidence="1">Uncharacterized protein</fullName>
    </submittedName>
</protein>
<dbReference type="OrthoDB" id="671439at2759"/>
<accession>A0A3L6Q1T0</accession>
<reference evidence="2" key="1">
    <citation type="journal article" date="2019" name="Nat. Commun.">
        <title>The genome of broomcorn millet.</title>
        <authorList>
            <person name="Zou C."/>
            <person name="Miki D."/>
            <person name="Li D."/>
            <person name="Tang Q."/>
            <person name="Xiao L."/>
            <person name="Rajput S."/>
            <person name="Deng P."/>
            <person name="Jia W."/>
            <person name="Huang R."/>
            <person name="Zhang M."/>
            <person name="Sun Y."/>
            <person name="Hu J."/>
            <person name="Fu X."/>
            <person name="Schnable P.S."/>
            <person name="Li F."/>
            <person name="Zhang H."/>
            <person name="Feng B."/>
            <person name="Zhu X."/>
            <person name="Liu R."/>
            <person name="Schnable J.C."/>
            <person name="Zhu J.-K."/>
            <person name="Zhang H."/>
        </authorList>
    </citation>
    <scope>NUCLEOTIDE SEQUENCE [LARGE SCALE GENOMIC DNA]</scope>
</reference>
<keyword evidence="2" id="KW-1185">Reference proteome</keyword>
<organism evidence="1 2">
    <name type="scientific">Panicum miliaceum</name>
    <name type="common">Proso millet</name>
    <name type="synonym">Broomcorn millet</name>
    <dbReference type="NCBI Taxonomy" id="4540"/>
    <lineage>
        <taxon>Eukaryota</taxon>
        <taxon>Viridiplantae</taxon>
        <taxon>Streptophyta</taxon>
        <taxon>Embryophyta</taxon>
        <taxon>Tracheophyta</taxon>
        <taxon>Spermatophyta</taxon>
        <taxon>Magnoliopsida</taxon>
        <taxon>Liliopsida</taxon>
        <taxon>Poales</taxon>
        <taxon>Poaceae</taxon>
        <taxon>PACMAD clade</taxon>
        <taxon>Panicoideae</taxon>
        <taxon>Panicodae</taxon>
        <taxon>Paniceae</taxon>
        <taxon>Panicinae</taxon>
        <taxon>Panicum</taxon>
        <taxon>Panicum sect. Panicum</taxon>
    </lineage>
</organism>
<proteinExistence type="predicted"/>
<dbReference type="EMBL" id="PQIB02000014">
    <property type="protein sequence ID" value="RLM69935.1"/>
    <property type="molecule type" value="Genomic_DNA"/>
</dbReference>
<evidence type="ECO:0000313" key="2">
    <source>
        <dbReference type="Proteomes" id="UP000275267"/>
    </source>
</evidence>
<gene>
    <name evidence="1" type="ORF">C2845_PM17G13570</name>
</gene>